<dbReference type="GO" id="GO:0051213">
    <property type="term" value="F:dioxygenase activity"/>
    <property type="evidence" value="ECO:0007669"/>
    <property type="project" value="UniProtKB-KW"/>
</dbReference>
<dbReference type="GO" id="GO:0016705">
    <property type="term" value="F:oxidoreductase activity, acting on paired donors, with incorporation or reduction of molecular oxygen"/>
    <property type="evidence" value="ECO:0007669"/>
    <property type="project" value="InterPro"/>
</dbReference>
<dbReference type="GO" id="GO:0005506">
    <property type="term" value="F:iron ion binding"/>
    <property type="evidence" value="ECO:0007669"/>
    <property type="project" value="InterPro"/>
</dbReference>
<evidence type="ECO:0000256" key="5">
    <source>
        <dbReference type="ARBA" id="ARBA00023004"/>
    </source>
</evidence>
<dbReference type="SMART" id="SM00702">
    <property type="entry name" value="P4Hc"/>
    <property type="match status" value="1"/>
</dbReference>
<dbReference type="InterPro" id="IPR044862">
    <property type="entry name" value="Pro_4_hyd_alph_FE2OG_OXY"/>
</dbReference>
<evidence type="ECO:0000256" key="3">
    <source>
        <dbReference type="ARBA" id="ARBA00022964"/>
    </source>
</evidence>
<dbReference type="PANTHER" id="PTHR10869:SF246">
    <property type="entry name" value="TRANSMEMBRANE PROLYL 4-HYDROXYLASE"/>
    <property type="match status" value="1"/>
</dbReference>
<dbReference type="SUPFAM" id="SSF51197">
    <property type="entry name" value="Clavaminate synthase-like"/>
    <property type="match status" value="1"/>
</dbReference>
<feature type="domain" description="Prolyl 4-hydroxylase alpha subunit" evidence="6">
    <location>
        <begin position="17"/>
        <end position="199"/>
    </location>
</feature>
<dbReference type="EMBL" id="MN740700">
    <property type="protein sequence ID" value="QHU08988.1"/>
    <property type="molecule type" value="Genomic_DNA"/>
</dbReference>
<protein>
    <recommendedName>
        <fullName evidence="6">Prolyl 4-hydroxylase alpha subunit domain-containing protein</fullName>
    </recommendedName>
</protein>
<keyword evidence="2" id="KW-0479">Metal-binding</keyword>
<organism evidence="7">
    <name type="scientific">viral metagenome</name>
    <dbReference type="NCBI Taxonomy" id="1070528"/>
    <lineage>
        <taxon>unclassified sequences</taxon>
        <taxon>metagenomes</taxon>
        <taxon>organismal metagenomes</taxon>
    </lineage>
</organism>
<name>A0A6C0JYM2_9ZZZZ</name>
<evidence type="ECO:0000256" key="4">
    <source>
        <dbReference type="ARBA" id="ARBA00023002"/>
    </source>
</evidence>
<comment type="cofactor">
    <cofactor evidence="1">
        <name>L-ascorbate</name>
        <dbReference type="ChEBI" id="CHEBI:38290"/>
    </cofactor>
</comment>
<keyword evidence="3" id="KW-0223">Dioxygenase</keyword>
<dbReference type="Gene3D" id="2.60.120.620">
    <property type="entry name" value="q2cbj1_9rhob like domain"/>
    <property type="match status" value="1"/>
</dbReference>
<evidence type="ECO:0000256" key="1">
    <source>
        <dbReference type="ARBA" id="ARBA00001961"/>
    </source>
</evidence>
<keyword evidence="4" id="KW-0560">Oxidoreductase</keyword>
<dbReference type="InterPro" id="IPR045054">
    <property type="entry name" value="P4HA-like"/>
</dbReference>
<dbReference type="GO" id="GO:0031418">
    <property type="term" value="F:L-ascorbic acid binding"/>
    <property type="evidence" value="ECO:0007669"/>
    <property type="project" value="InterPro"/>
</dbReference>
<evidence type="ECO:0000256" key="2">
    <source>
        <dbReference type="ARBA" id="ARBA00022723"/>
    </source>
</evidence>
<proteinExistence type="predicted"/>
<dbReference type="Pfam" id="PF13640">
    <property type="entry name" value="2OG-FeII_Oxy_3"/>
    <property type="match status" value="1"/>
</dbReference>
<sequence>MKYLKIIQVLSISMSMEYIHEIKNNLSPDLCAHIIERFEKDDRKGYGKWYSPEITKSTDLRISLLDDWKDIDDILCLKMRECIQNYTDYIQNTVLDGIDINVNETTFYNMRDTGYQIQRVQKGEYFRWHQDGGNLRHINCIWYLNDMNENDGGRTMFSCGKNIIPETGKMVIFPTSWPYYHCGEEVKYGCKYIITSFILRNE</sequence>
<evidence type="ECO:0000259" key="6">
    <source>
        <dbReference type="SMART" id="SM00702"/>
    </source>
</evidence>
<dbReference type="AlphaFoldDB" id="A0A6C0JYM2"/>
<keyword evidence="5" id="KW-0408">Iron</keyword>
<dbReference type="InterPro" id="IPR006620">
    <property type="entry name" value="Pro_4_hyd_alph"/>
</dbReference>
<reference evidence="7" key="1">
    <citation type="journal article" date="2020" name="Nature">
        <title>Giant virus diversity and host interactions through global metagenomics.</title>
        <authorList>
            <person name="Schulz F."/>
            <person name="Roux S."/>
            <person name="Paez-Espino D."/>
            <person name="Jungbluth S."/>
            <person name="Walsh D.A."/>
            <person name="Denef V.J."/>
            <person name="McMahon K.D."/>
            <person name="Konstantinidis K.T."/>
            <person name="Eloe-Fadrosh E.A."/>
            <person name="Kyrpides N.C."/>
            <person name="Woyke T."/>
        </authorList>
    </citation>
    <scope>NUCLEOTIDE SEQUENCE</scope>
    <source>
        <strain evidence="7">GVMAG-S-1064190-84</strain>
    </source>
</reference>
<accession>A0A6C0JYM2</accession>
<evidence type="ECO:0000313" key="7">
    <source>
        <dbReference type="EMBL" id="QHU08988.1"/>
    </source>
</evidence>
<dbReference type="PANTHER" id="PTHR10869">
    <property type="entry name" value="PROLYL 4-HYDROXYLASE ALPHA SUBUNIT"/>
    <property type="match status" value="1"/>
</dbReference>